<reference evidence="4" key="1">
    <citation type="journal article" date="2019" name="Int. J. Syst. Evol. Microbiol.">
        <title>The Global Catalogue of Microorganisms (GCM) 10K type strain sequencing project: providing services to taxonomists for standard genome sequencing and annotation.</title>
        <authorList>
            <consortium name="The Broad Institute Genomics Platform"/>
            <consortium name="The Broad Institute Genome Sequencing Center for Infectious Disease"/>
            <person name="Wu L."/>
            <person name="Ma J."/>
        </authorList>
    </citation>
    <scope>NUCLEOTIDE SEQUENCE [LARGE SCALE GENOMIC DNA]</scope>
    <source>
        <strain evidence="4">JCM 31696</strain>
    </source>
</reference>
<dbReference type="Gene3D" id="3.40.50.720">
    <property type="entry name" value="NAD(P)-binding Rossmann-like Domain"/>
    <property type="match status" value="1"/>
</dbReference>
<comment type="caution">
    <text evidence="3">The sequence shown here is derived from an EMBL/GenBank/DDBJ whole genome shotgun (WGS) entry which is preliminary data.</text>
</comment>
<keyword evidence="4" id="KW-1185">Reference proteome</keyword>
<sequence>MSRETVSLLEPQLAGCHPRLKAAVIGAGMLGVDLVHRLSASPSLSCSLVVGGRNSATGLRLAAEMGCATSTSGMDAVTAADVDVVFDASNAAAHHLDRLARADVLWVDLTPSSGGTMVVPTVNGHLAESSRRLSLVSCGGQAVLPVLDVVARRCDWQALEYVEVVTTAASASVGRASRLNLDEYIATTQRAVQDFTQPGCPPGGEVKVLVNLSPALPAPAFR</sequence>
<dbReference type="Proteomes" id="UP001597083">
    <property type="component" value="Unassembled WGS sequence"/>
</dbReference>
<name>A0ABW3CIZ0_9ACTN</name>
<evidence type="ECO:0000259" key="1">
    <source>
        <dbReference type="Pfam" id="PF01118"/>
    </source>
</evidence>
<dbReference type="SUPFAM" id="SSF55347">
    <property type="entry name" value="Glyceraldehyde-3-phosphate dehydrogenase-like, C-terminal domain"/>
    <property type="match status" value="1"/>
</dbReference>
<protein>
    <submittedName>
        <fullName evidence="3">Uncharacterized protein</fullName>
    </submittedName>
</protein>
<feature type="domain" description="Semialdehyde dehydrogenase NAD-binding" evidence="1">
    <location>
        <begin position="21"/>
        <end position="124"/>
    </location>
</feature>
<accession>A0ABW3CIZ0</accession>
<gene>
    <name evidence="3" type="ORF">ACFQ07_17025</name>
</gene>
<dbReference type="InterPro" id="IPR015426">
    <property type="entry name" value="Acetylaldehyde_DH_C"/>
</dbReference>
<organism evidence="3 4">
    <name type="scientific">Actinomadura adrarensis</name>
    <dbReference type="NCBI Taxonomy" id="1819600"/>
    <lineage>
        <taxon>Bacteria</taxon>
        <taxon>Bacillati</taxon>
        <taxon>Actinomycetota</taxon>
        <taxon>Actinomycetes</taxon>
        <taxon>Streptosporangiales</taxon>
        <taxon>Thermomonosporaceae</taxon>
        <taxon>Actinomadura</taxon>
    </lineage>
</organism>
<proteinExistence type="predicted"/>
<feature type="non-terminal residue" evidence="3">
    <location>
        <position position="222"/>
    </location>
</feature>
<feature type="domain" description="Acetaldehyde dehydrogenase C-terminal" evidence="2">
    <location>
        <begin position="138"/>
        <end position="222"/>
    </location>
</feature>
<dbReference type="Pfam" id="PF01118">
    <property type="entry name" value="Semialdhyde_dh"/>
    <property type="match status" value="1"/>
</dbReference>
<dbReference type="Pfam" id="PF09290">
    <property type="entry name" value="AcetDehyd-dimer"/>
    <property type="match status" value="1"/>
</dbReference>
<dbReference type="InterPro" id="IPR000534">
    <property type="entry name" value="Semialdehyde_DH_NAD-bd"/>
</dbReference>
<evidence type="ECO:0000313" key="4">
    <source>
        <dbReference type="Proteomes" id="UP001597083"/>
    </source>
</evidence>
<dbReference type="SUPFAM" id="SSF51735">
    <property type="entry name" value="NAD(P)-binding Rossmann-fold domains"/>
    <property type="match status" value="1"/>
</dbReference>
<dbReference type="EMBL" id="JBHTIR010002570">
    <property type="protein sequence ID" value="MFD0853944.1"/>
    <property type="molecule type" value="Genomic_DNA"/>
</dbReference>
<evidence type="ECO:0000313" key="3">
    <source>
        <dbReference type="EMBL" id="MFD0853944.1"/>
    </source>
</evidence>
<evidence type="ECO:0000259" key="2">
    <source>
        <dbReference type="Pfam" id="PF09290"/>
    </source>
</evidence>
<dbReference type="InterPro" id="IPR036291">
    <property type="entry name" value="NAD(P)-bd_dom_sf"/>
</dbReference>
<dbReference type="NCBIfam" id="NF006157">
    <property type="entry name" value="PRK08300.1"/>
    <property type="match status" value="1"/>
</dbReference>